<dbReference type="PANTHER" id="PTHR12992:SF11">
    <property type="entry name" value="MITOCHONDRIAL COENZYME A DIPHOSPHATASE NUDT8"/>
    <property type="match status" value="1"/>
</dbReference>
<keyword evidence="9" id="KW-1185">Reference proteome</keyword>
<evidence type="ECO:0000259" key="7">
    <source>
        <dbReference type="PROSITE" id="PS51462"/>
    </source>
</evidence>
<dbReference type="GO" id="GO:0046872">
    <property type="term" value="F:metal ion binding"/>
    <property type="evidence" value="ECO:0007669"/>
    <property type="project" value="UniProtKB-KW"/>
</dbReference>
<evidence type="ECO:0000313" key="8">
    <source>
        <dbReference type="EMBL" id="KTR03338.1"/>
    </source>
</evidence>
<dbReference type="AlphaFoldDB" id="A0A175RIT2"/>
<evidence type="ECO:0000313" key="9">
    <source>
        <dbReference type="Proteomes" id="UP000078529"/>
    </source>
</evidence>
<reference evidence="8 9" key="1">
    <citation type="journal article" date="2016" name="Front. Microbiol.">
        <title>Genomic Resource of Rice Seed Associated Bacteria.</title>
        <authorList>
            <person name="Midha S."/>
            <person name="Bansal K."/>
            <person name="Sharma S."/>
            <person name="Kumar N."/>
            <person name="Patil P.P."/>
            <person name="Chaudhry V."/>
            <person name="Patil P.B."/>
        </authorList>
    </citation>
    <scope>NUCLEOTIDE SEQUENCE [LARGE SCALE GENOMIC DNA]</scope>
    <source>
        <strain evidence="8 9">NS365</strain>
    </source>
</reference>
<dbReference type="CDD" id="cd03426">
    <property type="entry name" value="NUDIX_CoAse_Nudt7"/>
    <property type="match status" value="1"/>
</dbReference>
<evidence type="ECO:0000256" key="2">
    <source>
        <dbReference type="ARBA" id="ARBA00001946"/>
    </source>
</evidence>
<comment type="cofactor">
    <cofactor evidence="1">
        <name>Mn(2+)</name>
        <dbReference type="ChEBI" id="CHEBI:29035"/>
    </cofactor>
</comment>
<proteinExistence type="predicted"/>
<dbReference type="EMBL" id="LDQA01000055">
    <property type="protein sequence ID" value="KTR03338.1"/>
    <property type="molecule type" value="Genomic_DNA"/>
</dbReference>
<dbReference type="PROSITE" id="PS51462">
    <property type="entry name" value="NUDIX"/>
    <property type="match status" value="1"/>
</dbReference>
<dbReference type="Pfam" id="PF00293">
    <property type="entry name" value="NUDIX"/>
    <property type="match status" value="1"/>
</dbReference>
<gene>
    <name evidence="8" type="ORF">NS365_18810</name>
</gene>
<dbReference type="GO" id="GO:0010945">
    <property type="term" value="F:coenzyme A diphosphatase activity"/>
    <property type="evidence" value="ECO:0007669"/>
    <property type="project" value="InterPro"/>
</dbReference>
<dbReference type="NCBIfam" id="NF007980">
    <property type="entry name" value="PRK10707.1"/>
    <property type="match status" value="1"/>
</dbReference>
<dbReference type="Gene3D" id="3.90.79.10">
    <property type="entry name" value="Nucleoside Triphosphate Pyrophosphohydrolase"/>
    <property type="match status" value="1"/>
</dbReference>
<keyword evidence="6" id="KW-0464">Manganese</keyword>
<evidence type="ECO:0000256" key="6">
    <source>
        <dbReference type="ARBA" id="ARBA00023211"/>
    </source>
</evidence>
<dbReference type="PANTHER" id="PTHR12992">
    <property type="entry name" value="NUDIX HYDROLASE"/>
    <property type="match status" value="1"/>
</dbReference>
<dbReference type="PATRIC" id="fig|401562.4.peg.3705"/>
<evidence type="ECO:0000256" key="5">
    <source>
        <dbReference type="ARBA" id="ARBA00022842"/>
    </source>
</evidence>
<dbReference type="Proteomes" id="UP000078529">
    <property type="component" value="Unassembled WGS sequence"/>
</dbReference>
<keyword evidence="4" id="KW-0378">Hydrolase</keyword>
<feature type="domain" description="Nudix hydrolase" evidence="7">
    <location>
        <begin position="47"/>
        <end position="178"/>
    </location>
</feature>
<dbReference type="InterPro" id="IPR000086">
    <property type="entry name" value="NUDIX_hydrolase_dom"/>
</dbReference>
<evidence type="ECO:0000256" key="1">
    <source>
        <dbReference type="ARBA" id="ARBA00001936"/>
    </source>
</evidence>
<accession>A0A175RIT2</accession>
<keyword evidence="3" id="KW-0479">Metal-binding</keyword>
<evidence type="ECO:0000256" key="4">
    <source>
        <dbReference type="ARBA" id="ARBA00022801"/>
    </source>
</evidence>
<dbReference type="RefSeq" id="WP_058601830.1">
    <property type="nucleotide sequence ID" value="NZ_LDQA01000055.1"/>
</dbReference>
<dbReference type="SUPFAM" id="SSF55811">
    <property type="entry name" value="Nudix"/>
    <property type="match status" value="1"/>
</dbReference>
<comment type="caution">
    <text evidence="8">The sequence shown here is derived from an EMBL/GenBank/DDBJ whole genome shotgun (WGS) entry which is preliminary data.</text>
</comment>
<comment type="cofactor">
    <cofactor evidence="2">
        <name>Mg(2+)</name>
        <dbReference type="ChEBI" id="CHEBI:18420"/>
    </cofactor>
</comment>
<evidence type="ECO:0000256" key="3">
    <source>
        <dbReference type="ARBA" id="ARBA00022723"/>
    </source>
</evidence>
<sequence length="210" mass="23579">MRETLTDWSAEDVRRRVLARGASDLEHDSGDHILNPDLEQLVERAAAREAAVLVPIVDRPEGASVILTTRATGLRKHSGQIAFPGGSVDPEDESVEAAALREAREEIALEERFVETLGRLPRYRTTTGFRITPVVAIVRPGFSLRPEPSEVADIFEVPLAFLMNEANHRRDSREWGGHTRSFYSISFGDRLIWGITAGILRTLYERLYRS</sequence>
<dbReference type="InterPro" id="IPR015797">
    <property type="entry name" value="NUDIX_hydrolase-like_dom_sf"/>
</dbReference>
<protein>
    <submittedName>
        <fullName evidence="8">DNA mismatch repair protein MutT</fullName>
    </submittedName>
</protein>
<keyword evidence="5" id="KW-0460">Magnesium</keyword>
<dbReference type="InterPro" id="IPR045121">
    <property type="entry name" value="CoAse"/>
</dbReference>
<name>A0A175RIT2_9HYPH</name>
<organism evidence="8 9">
    <name type="scientific">Aureimonas ureilytica</name>
    <dbReference type="NCBI Taxonomy" id="401562"/>
    <lineage>
        <taxon>Bacteria</taxon>
        <taxon>Pseudomonadati</taxon>
        <taxon>Pseudomonadota</taxon>
        <taxon>Alphaproteobacteria</taxon>
        <taxon>Hyphomicrobiales</taxon>
        <taxon>Aurantimonadaceae</taxon>
        <taxon>Aureimonas</taxon>
    </lineage>
</organism>